<evidence type="ECO:0000256" key="1">
    <source>
        <dbReference type="SAM" id="MobiDB-lite"/>
    </source>
</evidence>
<proteinExistence type="predicted"/>
<dbReference type="EMBL" id="SRLO01000162">
    <property type="protein sequence ID" value="TNN70552.1"/>
    <property type="molecule type" value="Genomic_DNA"/>
</dbReference>
<evidence type="ECO:0000313" key="3">
    <source>
        <dbReference type="Proteomes" id="UP000314294"/>
    </source>
</evidence>
<organism evidence="2 3">
    <name type="scientific">Liparis tanakae</name>
    <name type="common">Tanaka's snailfish</name>
    <dbReference type="NCBI Taxonomy" id="230148"/>
    <lineage>
        <taxon>Eukaryota</taxon>
        <taxon>Metazoa</taxon>
        <taxon>Chordata</taxon>
        <taxon>Craniata</taxon>
        <taxon>Vertebrata</taxon>
        <taxon>Euteleostomi</taxon>
        <taxon>Actinopterygii</taxon>
        <taxon>Neopterygii</taxon>
        <taxon>Teleostei</taxon>
        <taxon>Neoteleostei</taxon>
        <taxon>Acanthomorphata</taxon>
        <taxon>Eupercaria</taxon>
        <taxon>Perciformes</taxon>
        <taxon>Cottioidei</taxon>
        <taxon>Cottales</taxon>
        <taxon>Liparidae</taxon>
        <taxon>Liparis</taxon>
    </lineage>
</organism>
<reference evidence="2 3" key="1">
    <citation type="submission" date="2019-03" db="EMBL/GenBank/DDBJ databases">
        <title>First draft genome of Liparis tanakae, snailfish: a comprehensive survey of snailfish specific genes.</title>
        <authorList>
            <person name="Kim W."/>
            <person name="Song I."/>
            <person name="Jeong J.-H."/>
            <person name="Kim D."/>
            <person name="Kim S."/>
            <person name="Ryu S."/>
            <person name="Song J.Y."/>
            <person name="Lee S.K."/>
        </authorList>
    </citation>
    <scope>NUCLEOTIDE SEQUENCE [LARGE SCALE GENOMIC DNA]</scope>
    <source>
        <tissue evidence="2">Muscle</tissue>
    </source>
</reference>
<feature type="compositionally biased region" description="Basic and acidic residues" evidence="1">
    <location>
        <begin position="221"/>
        <end position="234"/>
    </location>
</feature>
<feature type="compositionally biased region" description="Low complexity" evidence="1">
    <location>
        <begin position="208"/>
        <end position="217"/>
    </location>
</feature>
<dbReference type="AlphaFoldDB" id="A0A4Z2HZZ9"/>
<dbReference type="OrthoDB" id="10569685at2759"/>
<feature type="region of interest" description="Disordered" evidence="1">
    <location>
        <begin position="201"/>
        <end position="248"/>
    </location>
</feature>
<dbReference type="Proteomes" id="UP000314294">
    <property type="component" value="Unassembled WGS sequence"/>
</dbReference>
<protein>
    <submittedName>
        <fullName evidence="2">Uncharacterized protein</fullName>
    </submittedName>
</protein>
<comment type="caution">
    <text evidence="2">The sequence shown here is derived from an EMBL/GenBank/DDBJ whole genome shotgun (WGS) entry which is preliminary data.</text>
</comment>
<sequence length="248" mass="27351">MLVQLLWDDSVSRVATRLSTHSLVPPVLPRPLFYLSSSCNPRHDIVLLVQNRRHEDLRGPVARTRLPRLLTVVKRKGVVRSGCSPGGKRFMKCTSCWFGSLPAAVHAQVEIGFFAPDSHLATKGISLHYELGFESLSQQPVDEVFVLPRQAPLPLCQSLGRHDLDVFAAGAAVELVDAVVSSAHAVKTPRLHCCRGHCRKSASALDSPTPTKTTDTPYYASHREKEKERGKKETGSTGGWGRDEKTRK</sequence>
<name>A0A4Z2HZZ9_9TELE</name>
<accession>A0A4Z2HZZ9</accession>
<keyword evidence="3" id="KW-1185">Reference proteome</keyword>
<evidence type="ECO:0000313" key="2">
    <source>
        <dbReference type="EMBL" id="TNN70552.1"/>
    </source>
</evidence>
<gene>
    <name evidence="2" type="ORF">EYF80_019287</name>
</gene>